<dbReference type="RefSeq" id="XP_018132035.1">
    <property type="nucleotide sequence ID" value="XM_018272720.1"/>
</dbReference>
<reference evidence="2 3" key="1">
    <citation type="submission" date="2016-03" db="EMBL/GenBank/DDBJ databases">
        <title>Comparative genomics of Pseudogymnoascus destructans, the fungus causing white-nose syndrome of bats.</title>
        <authorList>
            <person name="Palmer J.M."/>
            <person name="Drees K.P."/>
            <person name="Foster J.T."/>
            <person name="Lindner D.L."/>
        </authorList>
    </citation>
    <scope>NUCLEOTIDE SEQUENCE [LARGE SCALE GENOMIC DNA]</scope>
    <source>
        <strain evidence="2 3">UAMH 10579</strain>
    </source>
</reference>
<feature type="region of interest" description="Disordered" evidence="1">
    <location>
        <begin position="1"/>
        <end position="40"/>
    </location>
</feature>
<protein>
    <submittedName>
        <fullName evidence="2">Uncharacterized protein</fullName>
    </submittedName>
</protein>
<dbReference type="AlphaFoldDB" id="A0A1B8GR48"/>
<accession>A0A1B8GR48</accession>
<gene>
    <name evidence="2" type="ORF">VE01_03224</name>
</gene>
<feature type="compositionally biased region" description="Low complexity" evidence="1">
    <location>
        <begin position="16"/>
        <end position="33"/>
    </location>
</feature>
<feature type="compositionally biased region" description="Polar residues" evidence="1">
    <location>
        <begin position="58"/>
        <end position="68"/>
    </location>
</feature>
<feature type="compositionally biased region" description="Polar residues" evidence="1">
    <location>
        <begin position="224"/>
        <end position="239"/>
    </location>
</feature>
<proteinExistence type="predicted"/>
<sequence>MAPPRHLKLTLPRAPPSSYTASTSASSSSSSSALDCDVPVPSIEHVDAVDRIDRTENWVVQSSGSRAGSPTPPPRLSGSPAFTETSVPVRESSASRSLSLSDVPRPSPSASPIRAASNPDGERGIKREAPGGGIWSASPRPLARRSSVSGPAKPAPSQSPSISGSGALYPASLGSKRSRDVEDDGAGERSSQRRRRSTSPGFGPRPSPASLPGDTGKPAPSQPPSVSGSRVLGSTSSGCKRSRDVEDDGAGDRSPQRRWTGSILAADPASASGSRVLRPTSSGGRRSRIVEVARPSFLEVVLATPERPSFLDVVLATPVTAVAKPVVAPSGSAVDAAGTTDRAGLVDFVAAPAQPVALVVVAPVNIVDIEPAVGPAAAVAVPVPAVANPGPLPDRAEVRLRARIDALFASSRGRPRAQRSAMYRSLESLVSREERILDLQAWEHA</sequence>
<reference evidence="3" key="2">
    <citation type="journal article" date="2018" name="Nat. Commun.">
        <title>Extreme sensitivity to ultraviolet light in the fungal pathogen causing white-nose syndrome of bats.</title>
        <authorList>
            <person name="Palmer J.M."/>
            <person name="Drees K.P."/>
            <person name="Foster J.T."/>
            <person name="Lindner D.L."/>
        </authorList>
    </citation>
    <scope>NUCLEOTIDE SEQUENCE [LARGE SCALE GENOMIC DNA]</scope>
    <source>
        <strain evidence="3">UAMH 10579</strain>
    </source>
</reference>
<evidence type="ECO:0000256" key="1">
    <source>
        <dbReference type="SAM" id="MobiDB-lite"/>
    </source>
</evidence>
<feature type="compositionally biased region" description="Low complexity" evidence="1">
    <location>
        <begin position="92"/>
        <end position="101"/>
    </location>
</feature>
<dbReference type="GeneID" id="28836610"/>
<name>A0A1B8GR48_9PEZI</name>
<dbReference type="OrthoDB" id="3440250at2759"/>
<feature type="region of interest" description="Disordered" evidence="1">
    <location>
        <begin position="55"/>
        <end position="285"/>
    </location>
</feature>
<feature type="compositionally biased region" description="Basic and acidic residues" evidence="1">
    <location>
        <begin position="120"/>
        <end position="129"/>
    </location>
</feature>
<evidence type="ECO:0000313" key="2">
    <source>
        <dbReference type="EMBL" id="OBT98302.1"/>
    </source>
</evidence>
<keyword evidence="3" id="KW-1185">Reference proteome</keyword>
<dbReference type="Proteomes" id="UP000091956">
    <property type="component" value="Unassembled WGS sequence"/>
</dbReference>
<dbReference type="EMBL" id="KV460217">
    <property type="protein sequence ID" value="OBT98302.1"/>
    <property type="molecule type" value="Genomic_DNA"/>
</dbReference>
<feature type="compositionally biased region" description="Low complexity" evidence="1">
    <location>
        <begin position="136"/>
        <end position="149"/>
    </location>
</feature>
<evidence type="ECO:0000313" key="3">
    <source>
        <dbReference type="Proteomes" id="UP000091956"/>
    </source>
</evidence>
<organism evidence="2 3">
    <name type="scientific">Pseudogymnoascus verrucosus</name>
    <dbReference type="NCBI Taxonomy" id="342668"/>
    <lineage>
        <taxon>Eukaryota</taxon>
        <taxon>Fungi</taxon>
        <taxon>Dikarya</taxon>
        <taxon>Ascomycota</taxon>
        <taxon>Pezizomycotina</taxon>
        <taxon>Leotiomycetes</taxon>
        <taxon>Thelebolales</taxon>
        <taxon>Thelebolaceae</taxon>
        <taxon>Pseudogymnoascus</taxon>
    </lineage>
</organism>
<feature type="compositionally biased region" description="Low complexity" evidence="1">
    <location>
        <begin position="108"/>
        <end position="117"/>
    </location>
</feature>